<comment type="similarity">
    <text evidence="1">Belongs to the AB hydrolase superfamily.</text>
</comment>
<dbReference type="AlphaFoldDB" id="A0A7I7URI2"/>
<dbReference type="RefSeq" id="WP_163904205.1">
    <property type="nucleotide sequence ID" value="NZ_AP022599.1"/>
</dbReference>
<dbReference type="GO" id="GO:0008236">
    <property type="term" value="F:serine-type peptidase activity"/>
    <property type="evidence" value="ECO:0007669"/>
    <property type="project" value="InterPro"/>
</dbReference>
<name>A0A7I7URI2_MYCPV</name>
<gene>
    <name evidence="3" type="ORF">MPUL_45590</name>
</gene>
<dbReference type="Gene3D" id="3.40.50.1820">
    <property type="entry name" value="alpha/beta hydrolase"/>
    <property type="match status" value="1"/>
</dbReference>
<evidence type="ECO:0000256" key="1">
    <source>
        <dbReference type="ARBA" id="ARBA00008645"/>
    </source>
</evidence>
<accession>A0A7I7URI2</accession>
<dbReference type="PANTHER" id="PTHR22946">
    <property type="entry name" value="DIENELACTONE HYDROLASE DOMAIN-CONTAINING PROTEIN-RELATED"/>
    <property type="match status" value="1"/>
</dbReference>
<feature type="domain" description="Peptidase S9 prolyl oligopeptidase catalytic" evidence="2">
    <location>
        <begin position="217"/>
        <end position="272"/>
    </location>
</feature>
<sequence length="410" mass="44944">MADSTLRSTTRVAGFEDPELDFQLLRQLGAAAYGGASVGECLAAAARIRRAGSHSWTDVFAELGDRQHSDAQRLAALGHRFSARDRYLHAANSYRAAEYFSPFGTDRHVELGLASRRAFLAAMAENRTDIEELWLPWQGQRLPGYRFVPENAAEGGPTLIVTSGFDGTLEETYFQVGAAALERGFRVLQICGPGQMDTARTEPTTSFVPDTESWVSAWIDVALEQPDVNPDRLGLLGISFGGYFVLRAAAHEPRIRAVVANSPIVDLRAYLVSFVAGMGGDPEEVLTPEEDFSLDDIDQIPDAEMPPPVKEMSRSLIRRFGQTTFLNAFHYLREFNLDPASIRCPALALVGSGEGGEPLRQYEVFAERSGGPVTQRMFTPDEGADTHCQLGNLVLSNAVTLDWLEDTLGR</sequence>
<dbReference type="InterPro" id="IPR029058">
    <property type="entry name" value="AB_hydrolase_fold"/>
</dbReference>
<dbReference type="Proteomes" id="UP000467252">
    <property type="component" value="Chromosome"/>
</dbReference>
<dbReference type="InterPro" id="IPR050261">
    <property type="entry name" value="FrsA_esterase"/>
</dbReference>
<proteinExistence type="inferred from homology"/>
<dbReference type="Pfam" id="PF00326">
    <property type="entry name" value="Peptidase_S9"/>
    <property type="match status" value="1"/>
</dbReference>
<keyword evidence="4" id="KW-1185">Reference proteome</keyword>
<organism evidence="3 4">
    <name type="scientific">Mycolicibacterium pulveris</name>
    <name type="common">Mycobacterium pulveris</name>
    <dbReference type="NCBI Taxonomy" id="36813"/>
    <lineage>
        <taxon>Bacteria</taxon>
        <taxon>Bacillati</taxon>
        <taxon>Actinomycetota</taxon>
        <taxon>Actinomycetes</taxon>
        <taxon>Mycobacteriales</taxon>
        <taxon>Mycobacteriaceae</taxon>
        <taxon>Mycolicibacterium</taxon>
    </lineage>
</organism>
<dbReference type="PANTHER" id="PTHR22946:SF12">
    <property type="entry name" value="CONIDIAL PIGMENT BIOSYNTHESIS PROTEIN AYG1 (AFU_ORTHOLOGUE AFUA_2G17550)"/>
    <property type="match status" value="1"/>
</dbReference>
<dbReference type="EMBL" id="AP022599">
    <property type="protein sequence ID" value="BBY83401.1"/>
    <property type="molecule type" value="Genomic_DNA"/>
</dbReference>
<dbReference type="GO" id="GO:0006508">
    <property type="term" value="P:proteolysis"/>
    <property type="evidence" value="ECO:0007669"/>
    <property type="project" value="InterPro"/>
</dbReference>
<evidence type="ECO:0000259" key="2">
    <source>
        <dbReference type="Pfam" id="PF00326"/>
    </source>
</evidence>
<reference evidence="3 4" key="1">
    <citation type="journal article" date="2019" name="Emerg. Microbes Infect.">
        <title>Comprehensive subspecies identification of 175 nontuberculous mycobacteria species based on 7547 genomic profiles.</title>
        <authorList>
            <person name="Matsumoto Y."/>
            <person name="Kinjo T."/>
            <person name="Motooka D."/>
            <person name="Nabeya D."/>
            <person name="Jung N."/>
            <person name="Uechi K."/>
            <person name="Horii T."/>
            <person name="Iida T."/>
            <person name="Fujita J."/>
            <person name="Nakamura S."/>
        </authorList>
    </citation>
    <scope>NUCLEOTIDE SEQUENCE [LARGE SCALE GENOMIC DNA]</scope>
    <source>
        <strain evidence="3 4">JCM 6370</strain>
    </source>
</reference>
<evidence type="ECO:0000313" key="3">
    <source>
        <dbReference type="EMBL" id="BBY83401.1"/>
    </source>
</evidence>
<dbReference type="InterPro" id="IPR001375">
    <property type="entry name" value="Peptidase_S9_cat"/>
</dbReference>
<dbReference type="SUPFAM" id="SSF53474">
    <property type="entry name" value="alpha/beta-Hydrolases"/>
    <property type="match status" value="1"/>
</dbReference>
<dbReference type="Gene3D" id="1.20.1440.110">
    <property type="entry name" value="acylaminoacyl peptidase"/>
    <property type="match status" value="1"/>
</dbReference>
<protein>
    <submittedName>
        <fullName evidence="3">Peptidase S9</fullName>
    </submittedName>
</protein>
<evidence type="ECO:0000313" key="4">
    <source>
        <dbReference type="Proteomes" id="UP000467252"/>
    </source>
</evidence>